<evidence type="ECO:0000313" key="12">
    <source>
        <dbReference type="EMBL" id="EGR29147.1"/>
    </source>
</evidence>
<dbReference type="GO" id="GO:0005634">
    <property type="term" value="C:nucleus"/>
    <property type="evidence" value="ECO:0007669"/>
    <property type="project" value="TreeGrafter"/>
</dbReference>
<keyword evidence="5 12" id="KW-0418">Kinase</keyword>
<dbReference type="EC" id="2.7.11.22" evidence="1"/>
<reference evidence="12 13" key="1">
    <citation type="submission" date="2011-07" db="EMBL/GenBank/DDBJ databases">
        <authorList>
            <person name="Coyne R."/>
            <person name="Brami D."/>
            <person name="Johnson J."/>
            <person name="Hostetler J."/>
            <person name="Hannick L."/>
            <person name="Clark T."/>
            <person name="Cassidy-Hanley D."/>
            <person name="Inman J."/>
        </authorList>
    </citation>
    <scope>NUCLEOTIDE SEQUENCE [LARGE SCALE GENOMIC DNA]</scope>
    <source>
        <strain evidence="12 13">G5</strain>
    </source>
</reference>
<dbReference type="GO" id="GO:0007165">
    <property type="term" value="P:signal transduction"/>
    <property type="evidence" value="ECO:0007669"/>
    <property type="project" value="TreeGrafter"/>
</dbReference>
<evidence type="ECO:0000259" key="11">
    <source>
        <dbReference type="PROSITE" id="PS50011"/>
    </source>
</evidence>
<evidence type="ECO:0000256" key="6">
    <source>
        <dbReference type="ARBA" id="ARBA00022840"/>
    </source>
</evidence>
<dbReference type="GeneID" id="14905239"/>
<dbReference type="eggNOG" id="KOG0594">
    <property type="taxonomic scope" value="Eukaryota"/>
</dbReference>
<dbReference type="GO" id="GO:0005524">
    <property type="term" value="F:ATP binding"/>
    <property type="evidence" value="ECO:0007669"/>
    <property type="project" value="UniProtKB-KW"/>
</dbReference>
<dbReference type="PANTHER" id="PTHR24056">
    <property type="entry name" value="CELL DIVISION PROTEIN KINASE"/>
    <property type="match status" value="1"/>
</dbReference>
<dbReference type="AlphaFoldDB" id="G0R048"/>
<dbReference type="OMA" id="YRINSDM"/>
<dbReference type="InterPro" id="IPR000719">
    <property type="entry name" value="Prot_kinase_dom"/>
</dbReference>
<dbReference type="EMBL" id="GL984180">
    <property type="protein sequence ID" value="EGR29147.1"/>
    <property type="molecule type" value="Genomic_DNA"/>
</dbReference>
<dbReference type="Pfam" id="PF00069">
    <property type="entry name" value="Pkinase"/>
    <property type="match status" value="1"/>
</dbReference>
<dbReference type="GO" id="GO:0000307">
    <property type="term" value="C:cyclin-dependent protein kinase holoenzyme complex"/>
    <property type="evidence" value="ECO:0007669"/>
    <property type="project" value="TreeGrafter"/>
</dbReference>
<gene>
    <name evidence="12" type="ORF">IMG5_162010</name>
</gene>
<evidence type="ECO:0000256" key="5">
    <source>
        <dbReference type="ARBA" id="ARBA00022777"/>
    </source>
</evidence>
<dbReference type="GO" id="GO:0005737">
    <property type="term" value="C:cytoplasm"/>
    <property type="evidence" value="ECO:0007669"/>
    <property type="project" value="TreeGrafter"/>
</dbReference>
<dbReference type="Proteomes" id="UP000008983">
    <property type="component" value="Unassembled WGS sequence"/>
</dbReference>
<dbReference type="RefSeq" id="XP_004030383.1">
    <property type="nucleotide sequence ID" value="XM_004030335.1"/>
</dbReference>
<evidence type="ECO:0000256" key="4">
    <source>
        <dbReference type="ARBA" id="ARBA00022741"/>
    </source>
</evidence>
<dbReference type="PROSITE" id="PS50011">
    <property type="entry name" value="PROTEIN_KINASE_DOM"/>
    <property type="match status" value="1"/>
</dbReference>
<proteinExistence type="predicted"/>
<dbReference type="Gene3D" id="1.10.510.10">
    <property type="entry name" value="Transferase(Phosphotransferase) domain 1"/>
    <property type="match status" value="1"/>
</dbReference>
<keyword evidence="3 12" id="KW-0808">Transferase</keyword>
<evidence type="ECO:0000256" key="9">
    <source>
        <dbReference type="ARBA" id="ARBA00041902"/>
    </source>
</evidence>
<evidence type="ECO:0000256" key="2">
    <source>
        <dbReference type="ARBA" id="ARBA00022527"/>
    </source>
</evidence>
<evidence type="ECO:0000313" key="13">
    <source>
        <dbReference type="Proteomes" id="UP000008983"/>
    </source>
</evidence>
<dbReference type="SUPFAM" id="SSF56112">
    <property type="entry name" value="Protein kinase-like (PK-like)"/>
    <property type="match status" value="1"/>
</dbReference>
<dbReference type="InterPro" id="IPR050108">
    <property type="entry name" value="CDK"/>
</dbReference>
<feature type="domain" description="Protein kinase" evidence="11">
    <location>
        <begin position="1"/>
        <end position="146"/>
    </location>
</feature>
<accession>G0R048</accession>
<dbReference type="SMART" id="SM00220">
    <property type="entry name" value="S_TKc"/>
    <property type="match status" value="1"/>
</dbReference>
<evidence type="ECO:0000256" key="1">
    <source>
        <dbReference type="ARBA" id="ARBA00012425"/>
    </source>
</evidence>
<dbReference type="GO" id="GO:0000082">
    <property type="term" value="P:G1/S transition of mitotic cell cycle"/>
    <property type="evidence" value="ECO:0007669"/>
    <property type="project" value="TreeGrafter"/>
</dbReference>
<comment type="subunit">
    <text evidence="7">May form a complex composed of at least the catalytic subunit CRK2 and a cyclin.</text>
</comment>
<dbReference type="InterPro" id="IPR011009">
    <property type="entry name" value="Kinase-like_dom_sf"/>
</dbReference>
<dbReference type="GO" id="GO:0004693">
    <property type="term" value="F:cyclin-dependent protein serine/threonine kinase activity"/>
    <property type="evidence" value="ECO:0007669"/>
    <property type="project" value="UniProtKB-EC"/>
</dbReference>
<keyword evidence="4" id="KW-0547">Nucleotide-binding</keyword>
<keyword evidence="13" id="KW-1185">Reference proteome</keyword>
<sequence>MHRDLKPANILVNLEHQILKIADFGLAKLFNIPIQELSLEIETLWYRAPEVLLGDVTYSLPVDMWSCGCIFAEMILGEPLFKGDSEIGQILEIFKFFGTPVNSQSIRGCIDLKFWSNKFPRFKSNKGIVIQSLIQLTFKLLTSLIG</sequence>
<dbReference type="OrthoDB" id="329701at2759"/>
<keyword evidence="2" id="KW-0723">Serine/threonine-protein kinase</keyword>
<evidence type="ECO:0000256" key="8">
    <source>
        <dbReference type="ARBA" id="ARBA00039612"/>
    </source>
</evidence>
<dbReference type="GO" id="GO:0010389">
    <property type="term" value="P:regulation of G2/M transition of mitotic cell cycle"/>
    <property type="evidence" value="ECO:0007669"/>
    <property type="project" value="TreeGrafter"/>
</dbReference>
<dbReference type="GO" id="GO:0010468">
    <property type="term" value="P:regulation of gene expression"/>
    <property type="evidence" value="ECO:0007669"/>
    <property type="project" value="TreeGrafter"/>
</dbReference>
<keyword evidence="6" id="KW-0067">ATP-binding</keyword>
<dbReference type="GO" id="GO:0030332">
    <property type="term" value="F:cyclin binding"/>
    <property type="evidence" value="ECO:0007669"/>
    <property type="project" value="TreeGrafter"/>
</dbReference>
<organism evidence="12 13">
    <name type="scientific">Ichthyophthirius multifiliis</name>
    <name type="common">White spot disease agent</name>
    <name type="synonym">Ich</name>
    <dbReference type="NCBI Taxonomy" id="5932"/>
    <lineage>
        <taxon>Eukaryota</taxon>
        <taxon>Sar</taxon>
        <taxon>Alveolata</taxon>
        <taxon>Ciliophora</taxon>
        <taxon>Intramacronucleata</taxon>
        <taxon>Oligohymenophorea</taxon>
        <taxon>Hymenostomatida</taxon>
        <taxon>Ophryoglenina</taxon>
        <taxon>Ichthyophthirius</taxon>
    </lineage>
</organism>
<evidence type="ECO:0000256" key="7">
    <source>
        <dbReference type="ARBA" id="ARBA00038543"/>
    </source>
</evidence>
<evidence type="ECO:0000256" key="3">
    <source>
        <dbReference type="ARBA" id="ARBA00022679"/>
    </source>
</evidence>
<name>G0R048_ICHMU</name>
<evidence type="ECO:0000256" key="10">
    <source>
        <dbReference type="ARBA" id="ARBA00042858"/>
    </source>
</evidence>
<protein>
    <recommendedName>
        <fullName evidence="8">Cyclin-dependent kinase 2 homolog</fullName>
        <ecNumber evidence="1">2.7.11.22</ecNumber>
    </recommendedName>
    <alternativeName>
        <fullName evidence="9">Cell division control protein 2 homolog</fullName>
    </alternativeName>
    <alternativeName>
        <fullName evidence="10">cdc2-related kinase 2</fullName>
    </alternativeName>
</protein>
<dbReference type="STRING" id="857967.G0R048"/>
<dbReference type="InParanoid" id="G0R048"/>
<dbReference type="PANTHER" id="PTHR24056:SF254">
    <property type="entry name" value="CYCLIN-DEPENDENT KINASE 2"/>
    <property type="match status" value="1"/>
</dbReference>